<evidence type="ECO:0000313" key="2">
    <source>
        <dbReference type="EMBL" id="KZV58633.1"/>
    </source>
</evidence>
<keyword evidence="3" id="KW-1185">Reference proteome</keyword>
<name>A0A2Z7DGY5_9LAMI</name>
<dbReference type="AlphaFoldDB" id="A0A2Z7DGY5"/>
<keyword evidence="1" id="KW-0472">Membrane</keyword>
<dbReference type="Proteomes" id="UP000250235">
    <property type="component" value="Unassembled WGS sequence"/>
</dbReference>
<organism evidence="2 3">
    <name type="scientific">Dorcoceras hygrometricum</name>
    <dbReference type="NCBI Taxonomy" id="472368"/>
    <lineage>
        <taxon>Eukaryota</taxon>
        <taxon>Viridiplantae</taxon>
        <taxon>Streptophyta</taxon>
        <taxon>Embryophyta</taxon>
        <taxon>Tracheophyta</taxon>
        <taxon>Spermatophyta</taxon>
        <taxon>Magnoliopsida</taxon>
        <taxon>eudicotyledons</taxon>
        <taxon>Gunneridae</taxon>
        <taxon>Pentapetalae</taxon>
        <taxon>asterids</taxon>
        <taxon>lamiids</taxon>
        <taxon>Lamiales</taxon>
        <taxon>Gesneriaceae</taxon>
        <taxon>Didymocarpoideae</taxon>
        <taxon>Trichosporeae</taxon>
        <taxon>Loxocarpinae</taxon>
        <taxon>Dorcoceras</taxon>
    </lineage>
</organism>
<keyword evidence="1" id="KW-1133">Transmembrane helix</keyword>
<evidence type="ECO:0000313" key="3">
    <source>
        <dbReference type="Proteomes" id="UP000250235"/>
    </source>
</evidence>
<gene>
    <name evidence="2" type="ORF">F511_21164</name>
</gene>
<proteinExistence type="predicted"/>
<protein>
    <submittedName>
        <fullName evidence="2">Uncharacterized protein</fullName>
    </submittedName>
</protein>
<evidence type="ECO:0000256" key="1">
    <source>
        <dbReference type="SAM" id="Phobius"/>
    </source>
</evidence>
<sequence>MLWVARWVSVSSYFVLHLELLVELEGYCKLLHCIHALFMLSSDLASLALLYFSVRTRMRVGGRVGNSRHPHLSAGICYPLGAEWVAPTSHELDNNRLSVVFCICYCKLLHCIHALFMLSSDLASLALLYFSVCTRMLVGGRAGYHGFSAGRGVGPAGNAPEGR</sequence>
<feature type="transmembrane region" description="Helical" evidence="1">
    <location>
        <begin position="34"/>
        <end position="54"/>
    </location>
</feature>
<reference evidence="2 3" key="1">
    <citation type="journal article" date="2015" name="Proc. Natl. Acad. Sci. U.S.A.">
        <title>The resurrection genome of Boea hygrometrica: A blueprint for survival of dehydration.</title>
        <authorList>
            <person name="Xiao L."/>
            <person name="Yang G."/>
            <person name="Zhang L."/>
            <person name="Yang X."/>
            <person name="Zhao S."/>
            <person name="Ji Z."/>
            <person name="Zhou Q."/>
            <person name="Hu M."/>
            <person name="Wang Y."/>
            <person name="Chen M."/>
            <person name="Xu Y."/>
            <person name="Jin H."/>
            <person name="Xiao X."/>
            <person name="Hu G."/>
            <person name="Bao F."/>
            <person name="Hu Y."/>
            <person name="Wan P."/>
            <person name="Li L."/>
            <person name="Deng X."/>
            <person name="Kuang T."/>
            <person name="Xiang C."/>
            <person name="Zhu J.K."/>
            <person name="Oliver M.J."/>
            <person name="He Y."/>
        </authorList>
    </citation>
    <scope>NUCLEOTIDE SEQUENCE [LARGE SCALE GENOMIC DNA]</scope>
    <source>
        <strain evidence="3">cv. XS01</strain>
    </source>
</reference>
<keyword evidence="1" id="KW-0812">Transmembrane</keyword>
<accession>A0A2Z7DGY5</accession>
<dbReference type="EMBL" id="KQ986449">
    <property type="protein sequence ID" value="KZV58633.1"/>
    <property type="molecule type" value="Genomic_DNA"/>
</dbReference>